<accession>A0ABN3HGS1</accession>
<evidence type="ECO:0000313" key="2">
    <source>
        <dbReference type="Proteomes" id="UP001501444"/>
    </source>
</evidence>
<sequence>MTGVRPALLASIAREVAGHGGIQAVAGGGWLVSSGDAVLIRNARLRGAARLDGPLDDEPVPGQLVLF</sequence>
<keyword evidence="2" id="KW-1185">Reference proteome</keyword>
<comment type="caution">
    <text evidence="1">The sequence shown here is derived from an EMBL/GenBank/DDBJ whole genome shotgun (WGS) entry which is preliminary data.</text>
</comment>
<dbReference type="Proteomes" id="UP001501444">
    <property type="component" value="Unassembled WGS sequence"/>
</dbReference>
<gene>
    <name evidence="1" type="ORF">GCM10010170_085450</name>
</gene>
<proteinExistence type="predicted"/>
<organism evidence="1 2">
    <name type="scientific">Dactylosporangium salmoneum</name>
    <dbReference type="NCBI Taxonomy" id="53361"/>
    <lineage>
        <taxon>Bacteria</taxon>
        <taxon>Bacillati</taxon>
        <taxon>Actinomycetota</taxon>
        <taxon>Actinomycetes</taxon>
        <taxon>Micromonosporales</taxon>
        <taxon>Micromonosporaceae</taxon>
        <taxon>Dactylosporangium</taxon>
    </lineage>
</organism>
<dbReference type="EMBL" id="BAAARV010000085">
    <property type="protein sequence ID" value="GAA2379046.1"/>
    <property type="molecule type" value="Genomic_DNA"/>
</dbReference>
<name>A0ABN3HGS1_9ACTN</name>
<evidence type="ECO:0000313" key="1">
    <source>
        <dbReference type="EMBL" id="GAA2379046.1"/>
    </source>
</evidence>
<reference evidence="1 2" key="1">
    <citation type="journal article" date="2019" name="Int. J. Syst. Evol. Microbiol.">
        <title>The Global Catalogue of Microorganisms (GCM) 10K type strain sequencing project: providing services to taxonomists for standard genome sequencing and annotation.</title>
        <authorList>
            <consortium name="The Broad Institute Genomics Platform"/>
            <consortium name="The Broad Institute Genome Sequencing Center for Infectious Disease"/>
            <person name="Wu L."/>
            <person name="Ma J."/>
        </authorList>
    </citation>
    <scope>NUCLEOTIDE SEQUENCE [LARGE SCALE GENOMIC DNA]</scope>
    <source>
        <strain evidence="1 2">JCM 3272</strain>
    </source>
</reference>
<protein>
    <submittedName>
        <fullName evidence="1">Uncharacterized protein</fullName>
    </submittedName>
</protein>